<dbReference type="AlphaFoldDB" id="A0A177AK30"/>
<proteinExistence type="predicted"/>
<feature type="compositionally biased region" description="Polar residues" evidence="1">
    <location>
        <begin position="289"/>
        <end position="303"/>
    </location>
</feature>
<organism evidence="2">
    <name type="scientific">Pseudogymnoascus destructans</name>
    <dbReference type="NCBI Taxonomy" id="655981"/>
    <lineage>
        <taxon>Eukaryota</taxon>
        <taxon>Fungi</taxon>
        <taxon>Dikarya</taxon>
        <taxon>Ascomycota</taxon>
        <taxon>Pezizomycotina</taxon>
        <taxon>Leotiomycetes</taxon>
        <taxon>Thelebolales</taxon>
        <taxon>Thelebolaceae</taxon>
        <taxon>Pseudogymnoascus</taxon>
    </lineage>
</organism>
<dbReference type="GeneID" id="36285181"/>
<dbReference type="PANTHER" id="PTHR28244">
    <property type="entry name" value="RNA POLYMERASE I-SPECIFIC TRANSCRIPTION INITIATION FACTOR RRN11"/>
    <property type="match status" value="1"/>
</dbReference>
<sequence>MTLFALPLSWQNGRISTSASSFPQTAGQSTNRKRKRSFPLNSPPPPSTLSTLPNSVFEFPSSPAPSANLDYVTSNPLSLNADETRQYRAAGLELDKELPSKTYTGFPHMNLPWEAGLTTDDEERQESKAELSAIERGSKPSHLKVRHLGVLTAILQRCLAEGDIPRASKAWALLLRAQVGGKGVDLRSTGYWSLGAELLIRRGEQLAANGRSHEDDIEETYPLDPQDSGVVSWGTAEGLERAKDYYARLILQHPYKRQYSTATSALDFWPAMLSCEIYGIQSKQQQSLHQLAMRQSDSNNGSASDHEDSLSDGDSDHSGDESLGATQEEVYFARRTKRESRAAQRHQLRSWKKKEEVRMHARSAAEKVATRIDEIMTTPPFVDSHVLHRLRGYLALYIGDLCILSSWEQKADSESERASAWVRRSEAERGELLKKEMIEVARAHFDVARRRGGHIPDWETEETTVGYEDESA</sequence>
<dbReference type="OrthoDB" id="10257049at2759"/>
<evidence type="ECO:0000256" key="1">
    <source>
        <dbReference type="SAM" id="MobiDB-lite"/>
    </source>
</evidence>
<accession>A0A177AK30</accession>
<dbReference type="GO" id="GO:0001164">
    <property type="term" value="F:RNA polymerase I core promoter sequence-specific DNA binding"/>
    <property type="evidence" value="ECO:0007669"/>
    <property type="project" value="InterPro"/>
</dbReference>
<gene>
    <name evidence="2" type="ORF">VC83_02096</name>
</gene>
<reference evidence="2" key="1">
    <citation type="submission" date="2016-03" db="EMBL/GenBank/DDBJ databases">
        <title>Updated assembly of Pseudogymnoascus destructans, the fungus causing white-nose syndrome of bats.</title>
        <authorList>
            <person name="Palmer J.M."/>
            <person name="Drees K.P."/>
            <person name="Foster J.T."/>
            <person name="Lindner D.L."/>
        </authorList>
    </citation>
    <scope>NUCLEOTIDE SEQUENCE [LARGE SCALE GENOMIC DNA]</scope>
    <source>
        <strain evidence="2">20631-21</strain>
    </source>
</reference>
<dbReference type="VEuPathDB" id="FungiDB:GMDG_02612"/>
<dbReference type="GO" id="GO:0042790">
    <property type="term" value="P:nucleolar large rRNA transcription by RNA polymerase I"/>
    <property type="evidence" value="ECO:0007669"/>
    <property type="project" value="TreeGrafter"/>
</dbReference>
<feature type="region of interest" description="Disordered" evidence="1">
    <location>
        <begin position="17"/>
        <end position="55"/>
    </location>
</feature>
<dbReference type="GO" id="GO:0017025">
    <property type="term" value="F:TBP-class protein binding"/>
    <property type="evidence" value="ECO:0007669"/>
    <property type="project" value="TreeGrafter"/>
</dbReference>
<name>A0A177AK30_9PEZI</name>
<dbReference type="Pfam" id="PF04090">
    <property type="entry name" value="Rrn11"/>
    <property type="match status" value="1"/>
</dbReference>
<feature type="compositionally biased region" description="Basic and acidic residues" evidence="1">
    <location>
        <begin position="304"/>
        <end position="320"/>
    </location>
</feature>
<dbReference type="InterPro" id="IPR053029">
    <property type="entry name" value="RNA_pol_I-specific_init_factor"/>
</dbReference>
<dbReference type="Proteomes" id="UP000077154">
    <property type="component" value="Unassembled WGS sequence"/>
</dbReference>
<dbReference type="GO" id="GO:0001181">
    <property type="term" value="F:RNA polymerase I general transcription initiation factor activity"/>
    <property type="evidence" value="ECO:0007669"/>
    <property type="project" value="InterPro"/>
</dbReference>
<dbReference type="PANTHER" id="PTHR28244:SF1">
    <property type="entry name" value="RNA POLYMERASE I-SPECIFIC TRANSCRIPTION INITIATION FACTOR RRN11"/>
    <property type="match status" value="1"/>
</dbReference>
<evidence type="ECO:0000313" key="2">
    <source>
        <dbReference type="EMBL" id="OAF61524.1"/>
    </source>
</evidence>
<feature type="compositionally biased region" description="Polar residues" evidence="1">
    <location>
        <begin position="17"/>
        <end position="30"/>
    </location>
</feature>
<dbReference type="GO" id="GO:0070860">
    <property type="term" value="C:RNA polymerase I core factor complex"/>
    <property type="evidence" value="ECO:0007669"/>
    <property type="project" value="TreeGrafter"/>
</dbReference>
<protein>
    <submittedName>
        <fullName evidence="2">Uncharacterized protein</fullName>
    </submittedName>
</protein>
<dbReference type="RefSeq" id="XP_024326799.1">
    <property type="nucleotide sequence ID" value="XM_024465765.1"/>
</dbReference>
<feature type="compositionally biased region" description="Basic residues" evidence="1">
    <location>
        <begin position="334"/>
        <end position="352"/>
    </location>
</feature>
<dbReference type="EMBL" id="KV441389">
    <property type="protein sequence ID" value="OAF61524.1"/>
    <property type="molecule type" value="Genomic_DNA"/>
</dbReference>
<feature type="region of interest" description="Disordered" evidence="1">
    <location>
        <begin position="289"/>
        <end position="356"/>
    </location>
</feature>
<dbReference type="InterPro" id="IPR007224">
    <property type="entry name" value="TIF_Rrn11"/>
</dbReference>
<dbReference type="eggNOG" id="ENOG502SC4N">
    <property type="taxonomic scope" value="Eukaryota"/>
</dbReference>